<evidence type="ECO:0000313" key="2">
    <source>
        <dbReference type="EMBL" id="TFF36693.1"/>
    </source>
</evidence>
<sequence length="190" mass="21438">MRRILLLLFISGLWFSASAQMGEWTAGCYYLLDSSKVCGIIKWNEGDNIQFKTTDTAGKVKIKTTDLKAFVIKADSFVISHNPDLRKYPVLMVTINTPLKLYMNLIEVTSASGFGGYSSGYAPRYFYGSNPNDIKKISRKNFIEIMTQILAGNEFFVEAIKDGRYSYDFMGELLLAYDTAKQRGLLNNAK</sequence>
<evidence type="ECO:0000256" key="1">
    <source>
        <dbReference type="SAM" id="SignalP"/>
    </source>
</evidence>
<keyword evidence="1" id="KW-0732">Signal</keyword>
<dbReference type="OrthoDB" id="799509at2"/>
<feature type="signal peptide" evidence="1">
    <location>
        <begin position="1"/>
        <end position="19"/>
    </location>
</feature>
<reference evidence="2 3" key="1">
    <citation type="journal article" date="2017" name="Int. J. Syst. Evol. Microbiol.">
        <title>Mucilaginibacterpsychrotolerans sp. nov., isolated from peatlands.</title>
        <authorList>
            <person name="Deng Y."/>
            <person name="Shen L."/>
            <person name="Xu B."/>
            <person name="Liu Y."/>
            <person name="Gu Z."/>
            <person name="Liu H."/>
            <person name="Zhou Y."/>
        </authorList>
    </citation>
    <scope>NUCLEOTIDE SEQUENCE [LARGE SCALE GENOMIC DNA]</scope>
    <source>
        <strain evidence="2 3">NH7-4</strain>
    </source>
</reference>
<evidence type="ECO:0008006" key="4">
    <source>
        <dbReference type="Google" id="ProtNLM"/>
    </source>
</evidence>
<proteinExistence type="predicted"/>
<name>A0A4Y8SC53_9SPHI</name>
<comment type="caution">
    <text evidence="2">The sequence shown here is derived from an EMBL/GenBank/DDBJ whole genome shotgun (WGS) entry which is preliminary data.</text>
</comment>
<feature type="chain" id="PRO_5021477243" description="DUF4369 domain-containing protein" evidence="1">
    <location>
        <begin position="20"/>
        <end position="190"/>
    </location>
</feature>
<evidence type="ECO:0000313" key="3">
    <source>
        <dbReference type="Proteomes" id="UP000297540"/>
    </source>
</evidence>
<dbReference type="AlphaFoldDB" id="A0A4Y8SC53"/>
<accession>A0A4Y8SC53</accession>
<keyword evidence="3" id="KW-1185">Reference proteome</keyword>
<dbReference type="Proteomes" id="UP000297540">
    <property type="component" value="Unassembled WGS sequence"/>
</dbReference>
<dbReference type="RefSeq" id="WP_133232075.1">
    <property type="nucleotide sequence ID" value="NZ_SOZE01000014.1"/>
</dbReference>
<gene>
    <name evidence="2" type="ORF">E2R66_14670</name>
</gene>
<dbReference type="EMBL" id="SOZE01000014">
    <property type="protein sequence ID" value="TFF36693.1"/>
    <property type="molecule type" value="Genomic_DNA"/>
</dbReference>
<organism evidence="2 3">
    <name type="scientific">Mucilaginibacter psychrotolerans</name>
    <dbReference type="NCBI Taxonomy" id="1524096"/>
    <lineage>
        <taxon>Bacteria</taxon>
        <taxon>Pseudomonadati</taxon>
        <taxon>Bacteroidota</taxon>
        <taxon>Sphingobacteriia</taxon>
        <taxon>Sphingobacteriales</taxon>
        <taxon>Sphingobacteriaceae</taxon>
        <taxon>Mucilaginibacter</taxon>
    </lineage>
</organism>
<protein>
    <recommendedName>
        <fullName evidence="4">DUF4369 domain-containing protein</fullName>
    </recommendedName>
</protein>